<accession>A0A6J5S6D9</accession>
<reference evidence="1" key="1">
    <citation type="submission" date="2020-05" db="EMBL/GenBank/DDBJ databases">
        <authorList>
            <person name="Chiriac C."/>
            <person name="Salcher M."/>
            <person name="Ghai R."/>
            <person name="Kavagutti S V."/>
        </authorList>
    </citation>
    <scope>NUCLEOTIDE SEQUENCE</scope>
</reference>
<name>A0A6J5S6D9_9CAUD</name>
<dbReference type="EMBL" id="LR797332">
    <property type="protein sequence ID" value="CAB4204090.1"/>
    <property type="molecule type" value="Genomic_DNA"/>
</dbReference>
<sequence length="111" mass="12471">MAHFAKLDENNNVIAVHCVANADLDPSNEEASGISFLELAFGGHTNWKQTSYNGNIRFNYAGIGYTYDPIDDAFIPPMPECGHDELLLNNLKRWECANCDAKFAKWMESIK</sequence>
<organism evidence="1">
    <name type="scientific">uncultured Caudovirales phage</name>
    <dbReference type="NCBI Taxonomy" id="2100421"/>
    <lineage>
        <taxon>Viruses</taxon>
        <taxon>Duplodnaviria</taxon>
        <taxon>Heunggongvirae</taxon>
        <taxon>Uroviricota</taxon>
        <taxon>Caudoviricetes</taxon>
        <taxon>Peduoviridae</taxon>
        <taxon>Maltschvirus</taxon>
        <taxon>Maltschvirus maltsch</taxon>
    </lineage>
</organism>
<evidence type="ECO:0000313" key="1">
    <source>
        <dbReference type="EMBL" id="CAB4204090.1"/>
    </source>
</evidence>
<protein>
    <submittedName>
        <fullName evidence="1">Uncharacterized protein</fullName>
    </submittedName>
</protein>
<feature type="non-terminal residue" evidence="1">
    <location>
        <position position="111"/>
    </location>
</feature>
<proteinExistence type="predicted"/>
<gene>
    <name evidence="1" type="ORF">UFOVP1396_21</name>
</gene>